<evidence type="ECO:0000259" key="3">
    <source>
        <dbReference type="Pfam" id="PF23571"/>
    </source>
</evidence>
<comment type="similarity">
    <text evidence="1">Belongs to the IAA-amido conjugating enzyme family.</text>
</comment>
<dbReference type="EnsemblPlants" id="Kaladp0095s0417.1.v1.1">
    <property type="protein sequence ID" value="Kaladp0095s0417.1.v1.1"/>
    <property type="gene ID" value="Kaladp0095s0417.v1.1"/>
</dbReference>
<evidence type="ECO:0000259" key="4">
    <source>
        <dbReference type="Pfam" id="PF23572"/>
    </source>
</evidence>
<dbReference type="Pfam" id="PF03321">
    <property type="entry name" value="GH3"/>
    <property type="match status" value="1"/>
</dbReference>
<dbReference type="Pfam" id="PF23572">
    <property type="entry name" value="GH3_C"/>
    <property type="match status" value="1"/>
</dbReference>
<name>A0A7N1A452_KALFE</name>
<dbReference type="Pfam" id="PF23571">
    <property type="entry name" value="GH3_M"/>
    <property type="match status" value="1"/>
</dbReference>
<evidence type="ECO:0000313" key="5">
    <source>
        <dbReference type="EnsemblPlants" id="Kaladp0095s0417.1.v1.1"/>
    </source>
</evidence>
<dbReference type="InterPro" id="IPR055377">
    <property type="entry name" value="GH3_M"/>
</dbReference>
<protein>
    <submittedName>
        <fullName evidence="5">Uncharacterized protein</fullName>
    </submittedName>
</protein>
<dbReference type="GO" id="GO:0005737">
    <property type="term" value="C:cytoplasm"/>
    <property type="evidence" value="ECO:0007669"/>
    <property type="project" value="TreeGrafter"/>
</dbReference>
<keyword evidence="6" id="KW-1185">Reference proteome</keyword>
<dbReference type="PANTHER" id="PTHR31901">
    <property type="entry name" value="GH3 DOMAIN-CONTAINING PROTEIN"/>
    <property type="match status" value="1"/>
</dbReference>
<proteinExistence type="inferred from homology"/>
<dbReference type="GO" id="GO:0016881">
    <property type="term" value="F:acid-amino acid ligase activity"/>
    <property type="evidence" value="ECO:0007669"/>
    <property type="project" value="TreeGrafter"/>
</dbReference>
<dbReference type="AlphaFoldDB" id="A0A7N1A452"/>
<feature type="domain" description="GH3 middle" evidence="3">
    <location>
        <begin position="349"/>
        <end position="420"/>
    </location>
</feature>
<evidence type="ECO:0000256" key="1">
    <source>
        <dbReference type="ARBA" id="ARBA00008068"/>
    </source>
</evidence>
<dbReference type="InterPro" id="IPR055378">
    <property type="entry name" value="GH3_C"/>
</dbReference>
<keyword evidence="2" id="KW-0436">Ligase</keyword>
<evidence type="ECO:0000313" key="6">
    <source>
        <dbReference type="Proteomes" id="UP000594263"/>
    </source>
</evidence>
<accession>A0A7N1A452</accession>
<sequence length="577" mass="64277">MSNGTKQLDINQVIDEFETSTKNATEVQKQFLKKLLEQNSSTEYLQKFGLNGKTDVKSFKACVPIVTHEDLEPYVKRMVDGDTSHVLLGKPVKIFSFSSGTSKGKIKFVPYTDESFEVTAKIWRIAYAYRNREFPTTGGKALQFIYGGKGMESTEGITIRQATANLFLDPRFKEAVEAIQTKPCSPYEVIFGHDFDQSLYCHLICALIYRDEIQLVSSIFVFTIVNAFRRFEQVWEELVDDIRHGVVSSRITAPSLREVISKILKPDPASADLIYDKCKGLDAWRGLIPTLFPNVKYVLGIMTGSMMPYVEKMRIYAGHVPIVSADFGASEGWIGVNANPRLPPELTTFTVVPDIAYFEFLPVGNADGVGDTVGLTEVKVGEEYEVIMSNYFGVYRYRLGDIVRVAGFHNSTPQLQFVCRSNVILSVNTDKTTESDLQNAVDAATKVLSASNAGALVDYTSQADMSTDPGHYVIYWEIAQEEENELRDDVLAECCNALDRGFADMGYVSVRRVNAIGPLELRVVRGGTFGKLLEHFLSMGGAASQFKVARCISPSNTRFLEILSNGVVKSYFSTVYD</sequence>
<evidence type="ECO:0000256" key="2">
    <source>
        <dbReference type="ARBA" id="ARBA00022598"/>
    </source>
</evidence>
<reference evidence="5" key="1">
    <citation type="submission" date="2021-01" db="UniProtKB">
        <authorList>
            <consortium name="EnsemblPlants"/>
        </authorList>
    </citation>
    <scope>IDENTIFICATION</scope>
</reference>
<organism evidence="5 6">
    <name type="scientific">Kalanchoe fedtschenkoi</name>
    <name type="common">Lavender scallops</name>
    <name type="synonym">South American air plant</name>
    <dbReference type="NCBI Taxonomy" id="63787"/>
    <lineage>
        <taxon>Eukaryota</taxon>
        <taxon>Viridiplantae</taxon>
        <taxon>Streptophyta</taxon>
        <taxon>Embryophyta</taxon>
        <taxon>Tracheophyta</taxon>
        <taxon>Spermatophyta</taxon>
        <taxon>Magnoliopsida</taxon>
        <taxon>eudicotyledons</taxon>
        <taxon>Gunneridae</taxon>
        <taxon>Pentapetalae</taxon>
        <taxon>Saxifragales</taxon>
        <taxon>Crassulaceae</taxon>
        <taxon>Kalanchoe</taxon>
    </lineage>
</organism>
<dbReference type="InterPro" id="IPR004993">
    <property type="entry name" value="GH3"/>
</dbReference>
<dbReference type="Gramene" id="Kaladp0095s0417.1.v1.1">
    <property type="protein sequence ID" value="Kaladp0095s0417.1.v1.1"/>
    <property type="gene ID" value="Kaladp0095s0417.v1.1"/>
</dbReference>
<dbReference type="OMA" id="WRIAYAY"/>
<dbReference type="PANTHER" id="PTHR31901:SF5">
    <property type="entry name" value="JASMONOYL--L-AMINO ACID SYNTHETASE JAR1"/>
    <property type="match status" value="1"/>
</dbReference>
<feature type="domain" description="GH3 C-terminal" evidence="4">
    <location>
        <begin position="436"/>
        <end position="553"/>
    </location>
</feature>
<dbReference type="Proteomes" id="UP000594263">
    <property type="component" value="Unplaced"/>
</dbReference>